<dbReference type="PANTHER" id="PTHR37981">
    <property type="entry name" value="LIPASE 2"/>
    <property type="match status" value="1"/>
</dbReference>
<organism evidence="5 6">
    <name type="scientific">Corynebacterium kroppenstedtii (strain DSM 44385 / JCM 11950 / CIP 105744 / CCUG 35717)</name>
    <dbReference type="NCBI Taxonomy" id="645127"/>
    <lineage>
        <taxon>Bacteria</taxon>
        <taxon>Bacillati</taxon>
        <taxon>Actinomycetota</taxon>
        <taxon>Actinomycetes</taxon>
        <taxon>Mycobacteriales</taxon>
        <taxon>Corynebacteriaceae</taxon>
        <taxon>Corynebacterium</taxon>
    </lineage>
</organism>
<reference evidence="5 6" key="1">
    <citation type="journal article" date="2008" name="J. Biotechnol.">
        <title>Ultrafast pyrosequencing of Corynebacterium kroppenstedtii DSM44385 revealed insights into the physiology of a lipophilic corynebacterium that lacks mycolic acids.</title>
        <authorList>
            <person name="Tauch A."/>
            <person name="Schneider J."/>
            <person name="Szczepanowski R."/>
            <person name="Tilker A."/>
            <person name="Viehoever P."/>
            <person name="Gartemann K.-H."/>
            <person name="Arnold W."/>
            <person name="Blom J."/>
            <person name="Brinkrolf K."/>
            <person name="Brune I."/>
            <person name="Goetker S."/>
            <person name="Weisshaar B."/>
            <person name="Goesmann A."/>
            <person name="Droege M."/>
            <person name="Puehler A."/>
        </authorList>
    </citation>
    <scope>NUCLEOTIDE SEQUENCE [LARGE SCALE GENOMIC DNA]</scope>
    <source>
        <strain evidence="6">DSM 44385 / JCM 11950 / CIP 105744 / CCUG 35717</strain>
    </source>
</reference>
<sequence>MTTTTTKTAIAAIAALTTATLIPTTTHQPAHADTITTGDKYVALGDSYASTGTLAQQVPGTHPACVQDQDNYPHQLANKLGLTLDDASCAWALTYQYDQPQNHALPGTAPTPQKEHLTNDTKLITISLGGNDAGLADVFAQCAPHIHIPGLPDCKDTAEPTATAQINNPDPEGRTLHQRLVDIANNARQRSPHAKIVFTGYYTAAMKDYQCIDDGFLSQNDRAFLEQYVTNINNVVKSAAQDTNATYVTPPNQPDGWCSPTNERNSSYFGIPEGSLIAHPTHTGQQRMAQTIANQL</sequence>
<feature type="domain" description="SGNH hydrolase-type esterase" evidence="4">
    <location>
        <begin position="43"/>
        <end position="287"/>
    </location>
</feature>
<dbReference type="InterPro" id="IPR013830">
    <property type="entry name" value="SGNH_hydro"/>
</dbReference>
<dbReference type="HOGENOM" id="CLU_038449_1_0_11"/>
<keyword evidence="6" id="KW-1185">Reference proteome</keyword>
<accession>C4LKI0</accession>
<dbReference type="RefSeq" id="WP_012732222.1">
    <property type="nucleotide sequence ID" value="NC_012704.1"/>
</dbReference>
<dbReference type="STRING" id="645127.ckrop_1606"/>
<evidence type="ECO:0000256" key="1">
    <source>
        <dbReference type="PIRSR" id="PIRSR637460-1"/>
    </source>
</evidence>
<feature type="disulfide bond" evidence="2">
    <location>
        <begin position="65"/>
        <end position="89"/>
    </location>
</feature>
<feature type="active site" description="Nucleophile" evidence="1">
    <location>
        <position position="47"/>
    </location>
</feature>
<keyword evidence="3" id="KW-0732">Signal</keyword>
<dbReference type="GO" id="GO:0004806">
    <property type="term" value="F:triacylglycerol lipase activity"/>
    <property type="evidence" value="ECO:0007669"/>
    <property type="project" value="TreeGrafter"/>
</dbReference>
<dbReference type="PANTHER" id="PTHR37981:SF1">
    <property type="entry name" value="SGNH HYDROLASE-TYPE ESTERASE DOMAIN-CONTAINING PROTEIN"/>
    <property type="match status" value="1"/>
</dbReference>
<dbReference type="GO" id="GO:0019433">
    <property type="term" value="P:triglyceride catabolic process"/>
    <property type="evidence" value="ECO:0007669"/>
    <property type="project" value="TreeGrafter"/>
</dbReference>
<feature type="disulfide bond" evidence="2">
    <location>
        <begin position="211"/>
        <end position="258"/>
    </location>
</feature>
<dbReference type="InterPro" id="IPR037460">
    <property type="entry name" value="SEST-like"/>
</dbReference>
<dbReference type="CDD" id="cd01823">
    <property type="entry name" value="SEST_like"/>
    <property type="match status" value="1"/>
</dbReference>
<evidence type="ECO:0000256" key="3">
    <source>
        <dbReference type="SAM" id="SignalP"/>
    </source>
</evidence>
<dbReference type="Gene3D" id="3.40.50.1110">
    <property type="entry name" value="SGNH hydrolase"/>
    <property type="match status" value="1"/>
</dbReference>
<feature type="signal peptide" evidence="3">
    <location>
        <begin position="1"/>
        <end position="32"/>
    </location>
</feature>
<feature type="active site" evidence="1">
    <location>
        <position position="279"/>
    </location>
</feature>
<protein>
    <submittedName>
        <fullName evidence="5">Putative secreted protein</fullName>
    </submittedName>
</protein>
<dbReference type="eggNOG" id="COG2755">
    <property type="taxonomic scope" value="Bacteria"/>
</dbReference>
<dbReference type="Pfam" id="PF13472">
    <property type="entry name" value="Lipase_GDSL_2"/>
    <property type="match status" value="1"/>
</dbReference>
<evidence type="ECO:0000256" key="2">
    <source>
        <dbReference type="PIRSR" id="PIRSR637460-2"/>
    </source>
</evidence>
<name>C4LKI0_CORK4</name>
<dbReference type="Proteomes" id="UP000001473">
    <property type="component" value="Chromosome"/>
</dbReference>
<proteinExistence type="predicted"/>
<keyword evidence="2" id="KW-1015">Disulfide bond</keyword>
<dbReference type="AlphaFoldDB" id="C4LKI0"/>
<dbReference type="InterPro" id="IPR036514">
    <property type="entry name" value="SGNH_hydro_sf"/>
</dbReference>
<dbReference type="EMBL" id="CP001620">
    <property type="protein sequence ID" value="ACR18335.1"/>
    <property type="molecule type" value="Genomic_DNA"/>
</dbReference>
<feature type="chain" id="PRO_5002940432" evidence="3">
    <location>
        <begin position="33"/>
        <end position="296"/>
    </location>
</feature>
<dbReference type="OrthoDB" id="5503950at2"/>
<evidence type="ECO:0000259" key="4">
    <source>
        <dbReference type="Pfam" id="PF13472"/>
    </source>
</evidence>
<dbReference type="SUPFAM" id="SSF52266">
    <property type="entry name" value="SGNH hydrolase"/>
    <property type="match status" value="1"/>
</dbReference>
<gene>
    <name evidence="5" type="ordered locus">ckrop_1606</name>
</gene>
<evidence type="ECO:0000313" key="6">
    <source>
        <dbReference type="Proteomes" id="UP000001473"/>
    </source>
</evidence>
<evidence type="ECO:0000313" key="5">
    <source>
        <dbReference type="EMBL" id="ACR18335.1"/>
    </source>
</evidence>
<dbReference type="KEGG" id="ckp:ckrop_1606"/>